<dbReference type="InParanoid" id="A0A409X8Y9"/>
<evidence type="ECO:0008006" key="4">
    <source>
        <dbReference type="Google" id="ProtNLM"/>
    </source>
</evidence>
<feature type="chain" id="PRO_5019166267" description="SH3 domain-containing protein" evidence="1">
    <location>
        <begin position="23"/>
        <end position="133"/>
    </location>
</feature>
<dbReference type="Proteomes" id="UP000284842">
    <property type="component" value="Unassembled WGS sequence"/>
</dbReference>
<dbReference type="AlphaFoldDB" id="A0A409X8Y9"/>
<evidence type="ECO:0000256" key="1">
    <source>
        <dbReference type="SAM" id="SignalP"/>
    </source>
</evidence>
<dbReference type="EMBL" id="NHTK01004335">
    <property type="protein sequence ID" value="PPQ87191.1"/>
    <property type="molecule type" value="Genomic_DNA"/>
</dbReference>
<accession>A0A409X8Y9</accession>
<comment type="caution">
    <text evidence="2">The sequence shown here is derived from an EMBL/GenBank/DDBJ whole genome shotgun (WGS) entry which is preliminary data.</text>
</comment>
<evidence type="ECO:0000313" key="2">
    <source>
        <dbReference type="EMBL" id="PPQ87191.1"/>
    </source>
</evidence>
<keyword evidence="3" id="KW-1185">Reference proteome</keyword>
<keyword evidence="1" id="KW-0732">Signal</keyword>
<feature type="signal peptide" evidence="1">
    <location>
        <begin position="1"/>
        <end position="22"/>
    </location>
</feature>
<sequence length="133" mass="14690">MKFTSTAFIAAAIASLVPAAFATPSPAITVKDDLFFSSRAFEERDMLVKRNPGRVEVDGLRYRRCPRTSSDCPAIGQYAIGTPVDVICLRWNQTTVVENSPYWVRLGNGYYVAFGSGYVSWQGGIPRCNPDSR</sequence>
<proteinExistence type="predicted"/>
<evidence type="ECO:0000313" key="3">
    <source>
        <dbReference type="Proteomes" id="UP000284842"/>
    </source>
</evidence>
<organism evidence="2 3">
    <name type="scientific">Panaeolus cyanescens</name>
    <dbReference type="NCBI Taxonomy" id="181874"/>
    <lineage>
        <taxon>Eukaryota</taxon>
        <taxon>Fungi</taxon>
        <taxon>Dikarya</taxon>
        <taxon>Basidiomycota</taxon>
        <taxon>Agaricomycotina</taxon>
        <taxon>Agaricomycetes</taxon>
        <taxon>Agaricomycetidae</taxon>
        <taxon>Agaricales</taxon>
        <taxon>Agaricineae</taxon>
        <taxon>Galeropsidaceae</taxon>
        <taxon>Panaeolus</taxon>
    </lineage>
</organism>
<dbReference type="OrthoDB" id="3039906at2759"/>
<gene>
    <name evidence="2" type="ORF">CVT24_009518</name>
</gene>
<name>A0A409X8Y9_9AGAR</name>
<reference evidence="2 3" key="1">
    <citation type="journal article" date="2018" name="Evol. Lett.">
        <title>Horizontal gene cluster transfer increased hallucinogenic mushroom diversity.</title>
        <authorList>
            <person name="Reynolds H.T."/>
            <person name="Vijayakumar V."/>
            <person name="Gluck-Thaler E."/>
            <person name="Korotkin H.B."/>
            <person name="Matheny P.B."/>
            <person name="Slot J.C."/>
        </authorList>
    </citation>
    <scope>NUCLEOTIDE SEQUENCE [LARGE SCALE GENOMIC DNA]</scope>
    <source>
        <strain evidence="2 3">2629</strain>
    </source>
</reference>
<protein>
    <recommendedName>
        <fullName evidence="4">SH3 domain-containing protein</fullName>
    </recommendedName>
</protein>